<sequence>MEDCKPMTTPMNQKKKFCKEDGAEKIDIGLYRSLIGCLMYLTATRPDTVHSVSLLSRYMHCASEIHFQAAKHIIRYVKGTVNFGIMFKRALDFQFNGYFDTDWAGCLDDMRSTSGYCFSFGSGAFSWCSKKQDVVAQSTAEAEYIAATSAVNQALWVRKLLTDLYMEQKKSTGIFVDNQAAISIADNLVFHGKTKHFKIKLYFLRDCIRMER</sequence>
<name>A0AC58S6I7_TOBAC</name>
<proteinExistence type="predicted"/>
<reference evidence="2" key="2">
    <citation type="submission" date="2025-08" db="UniProtKB">
        <authorList>
            <consortium name="RefSeq"/>
        </authorList>
    </citation>
    <scope>IDENTIFICATION</scope>
    <source>
        <tissue evidence="2">Leaf</tissue>
    </source>
</reference>
<gene>
    <name evidence="2" type="primary">LOC142166056</name>
</gene>
<reference evidence="1" key="1">
    <citation type="journal article" date="2014" name="Nat. Commun.">
        <title>The tobacco genome sequence and its comparison with those of tomato and potato.</title>
        <authorList>
            <person name="Sierro N."/>
            <person name="Battey J.N."/>
            <person name="Ouadi S."/>
            <person name="Bakaher N."/>
            <person name="Bovet L."/>
            <person name="Willig A."/>
            <person name="Goepfert S."/>
            <person name="Peitsch M.C."/>
            <person name="Ivanov N.V."/>
        </authorList>
    </citation>
    <scope>NUCLEOTIDE SEQUENCE [LARGE SCALE GENOMIC DNA]</scope>
</reference>
<evidence type="ECO:0000313" key="2">
    <source>
        <dbReference type="RefSeq" id="XP_075080568.1"/>
    </source>
</evidence>
<dbReference type="Proteomes" id="UP000790787">
    <property type="component" value="Chromosome 11"/>
</dbReference>
<dbReference type="RefSeq" id="XP_075080568.1">
    <property type="nucleotide sequence ID" value="XM_075224467.1"/>
</dbReference>
<evidence type="ECO:0000313" key="1">
    <source>
        <dbReference type="Proteomes" id="UP000790787"/>
    </source>
</evidence>
<organism evidence="1 2">
    <name type="scientific">Nicotiana tabacum</name>
    <name type="common">Common tobacco</name>
    <dbReference type="NCBI Taxonomy" id="4097"/>
    <lineage>
        <taxon>Eukaryota</taxon>
        <taxon>Viridiplantae</taxon>
        <taxon>Streptophyta</taxon>
        <taxon>Embryophyta</taxon>
        <taxon>Tracheophyta</taxon>
        <taxon>Spermatophyta</taxon>
        <taxon>Magnoliopsida</taxon>
        <taxon>eudicotyledons</taxon>
        <taxon>Gunneridae</taxon>
        <taxon>Pentapetalae</taxon>
        <taxon>asterids</taxon>
        <taxon>lamiids</taxon>
        <taxon>Solanales</taxon>
        <taxon>Solanaceae</taxon>
        <taxon>Nicotianoideae</taxon>
        <taxon>Nicotianeae</taxon>
        <taxon>Nicotiana</taxon>
    </lineage>
</organism>
<protein>
    <submittedName>
        <fullName evidence="2">Secreted RxLR effector protein 161-like</fullName>
    </submittedName>
</protein>
<keyword evidence="1" id="KW-1185">Reference proteome</keyword>
<accession>A0AC58S6I7</accession>